<proteinExistence type="inferred from homology"/>
<organism evidence="7 8">
    <name type="scientific">Nocardioides humi</name>
    <dbReference type="NCBI Taxonomy" id="449461"/>
    <lineage>
        <taxon>Bacteria</taxon>
        <taxon>Bacillati</taxon>
        <taxon>Actinomycetota</taxon>
        <taxon>Actinomycetes</taxon>
        <taxon>Propionibacteriales</taxon>
        <taxon>Nocardioidaceae</taxon>
        <taxon>Nocardioides</taxon>
    </lineage>
</organism>
<comment type="subcellular location">
    <subcellularLocation>
        <location evidence="1">Cell membrane</location>
        <topology evidence="1">Peripheral membrane protein</topology>
    </subcellularLocation>
</comment>
<evidence type="ECO:0000256" key="6">
    <source>
        <dbReference type="ARBA" id="ARBA00023136"/>
    </source>
</evidence>
<dbReference type="Gene3D" id="3.40.50.12580">
    <property type="match status" value="1"/>
</dbReference>
<reference evidence="7 8" key="1">
    <citation type="journal article" date="2019" name="Int. J. Syst. Evol. Microbiol.">
        <title>The Global Catalogue of Microorganisms (GCM) 10K type strain sequencing project: providing services to taxonomists for standard genome sequencing and annotation.</title>
        <authorList>
            <consortium name="The Broad Institute Genomics Platform"/>
            <consortium name="The Broad Institute Genome Sequencing Center for Infectious Disease"/>
            <person name="Wu L."/>
            <person name="Ma J."/>
        </authorList>
    </citation>
    <scope>NUCLEOTIDE SEQUENCE [LARGE SCALE GENOMIC DNA]</scope>
    <source>
        <strain evidence="7 8">JCM 14942</strain>
    </source>
</reference>
<keyword evidence="6" id="KW-0472">Membrane</keyword>
<evidence type="ECO:0000313" key="8">
    <source>
        <dbReference type="Proteomes" id="UP001500842"/>
    </source>
</evidence>
<evidence type="ECO:0000256" key="3">
    <source>
        <dbReference type="ARBA" id="ARBA00022475"/>
    </source>
</evidence>
<comment type="similarity">
    <text evidence="2">Belongs to the CDP-glycerol glycerophosphotransferase family.</text>
</comment>
<dbReference type="Proteomes" id="UP001500842">
    <property type="component" value="Unassembled WGS sequence"/>
</dbReference>
<evidence type="ECO:0000256" key="4">
    <source>
        <dbReference type="ARBA" id="ARBA00022679"/>
    </source>
</evidence>
<dbReference type="Pfam" id="PF04464">
    <property type="entry name" value="Glyphos_transf"/>
    <property type="match status" value="1"/>
</dbReference>
<protein>
    <recommendedName>
        <fullName evidence="9">CDP-glycerol glycerophosphotransferase, TagB/SpsB family</fullName>
    </recommendedName>
</protein>
<dbReference type="InterPro" id="IPR043148">
    <property type="entry name" value="TagF_C"/>
</dbReference>
<evidence type="ECO:0000256" key="1">
    <source>
        <dbReference type="ARBA" id="ARBA00004202"/>
    </source>
</evidence>
<evidence type="ECO:0000313" key="7">
    <source>
        <dbReference type="EMBL" id="GAA1519973.1"/>
    </source>
</evidence>
<dbReference type="Gene3D" id="3.40.50.11820">
    <property type="match status" value="1"/>
</dbReference>
<dbReference type="SUPFAM" id="SSF53756">
    <property type="entry name" value="UDP-Glycosyltransferase/glycogen phosphorylase"/>
    <property type="match status" value="1"/>
</dbReference>
<evidence type="ECO:0000256" key="5">
    <source>
        <dbReference type="ARBA" id="ARBA00022944"/>
    </source>
</evidence>
<dbReference type="PANTHER" id="PTHR37316">
    <property type="entry name" value="TEICHOIC ACID GLYCEROL-PHOSPHATE PRIMASE"/>
    <property type="match status" value="1"/>
</dbReference>
<dbReference type="InterPro" id="IPR007554">
    <property type="entry name" value="Glycerophosphate_synth"/>
</dbReference>
<keyword evidence="8" id="KW-1185">Reference proteome</keyword>
<accession>A0ABN2AIN9</accession>
<evidence type="ECO:0000256" key="2">
    <source>
        <dbReference type="ARBA" id="ARBA00010488"/>
    </source>
</evidence>
<dbReference type="InterPro" id="IPR043149">
    <property type="entry name" value="TagF_N"/>
</dbReference>
<comment type="caution">
    <text evidence="7">The sequence shown here is derived from an EMBL/GenBank/DDBJ whole genome shotgun (WGS) entry which is preliminary data.</text>
</comment>
<keyword evidence="5" id="KW-0777">Teichoic acid biosynthesis</keyword>
<evidence type="ECO:0008006" key="9">
    <source>
        <dbReference type="Google" id="ProtNLM"/>
    </source>
</evidence>
<dbReference type="InterPro" id="IPR051612">
    <property type="entry name" value="Teichoic_Acid_Biosynth"/>
</dbReference>
<gene>
    <name evidence="7" type="ORF">GCM10009788_24740</name>
</gene>
<dbReference type="PANTHER" id="PTHR37316:SF3">
    <property type="entry name" value="TEICHOIC ACID GLYCEROL-PHOSPHATE TRANSFERASE"/>
    <property type="match status" value="1"/>
</dbReference>
<name>A0ABN2AIN9_9ACTN</name>
<sequence length="380" mass="41534">MIHGYPATEANAVEMARALAHRYTGRIVWLDGPERAYLSAIDIPVERIEVVGRNTIRGILSYVVAEVTFFTHGLYGTPPAVGRKPTVNLWHGEAIKNFDPLLPDRHARGRPYDYHVGATRLLGQRSVQVAGTPPPQLLLTGYPRIAALRRDCTDGQLEALGIDVSRPFVIWMPTFRQTKSVSSSPGFQDTLNPSVDLELARLFSNWVSLLVGSGIQVVVKPHPLDSSARDAQGAVLLDDHLLTAAGVQLYSVLGRADGLITDFSSVATDFLHLDRPVAYFFPDLESYLGGRGVYPHDALEHLAGPQLHDEPSVRAFIDDVLSAGEASREKRAAARDWFGLVSAESSAERLLDELDARIPSLRTLVSRRDPQAPAGLEGPT</sequence>
<keyword evidence="4" id="KW-0808">Transferase</keyword>
<dbReference type="EMBL" id="BAAAOR010000021">
    <property type="protein sequence ID" value="GAA1519973.1"/>
    <property type="molecule type" value="Genomic_DNA"/>
</dbReference>
<keyword evidence="3" id="KW-1003">Cell membrane</keyword>